<dbReference type="GO" id="GO:0031464">
    <property type="term" value="C:Cul4A-RING E3 ubiquitin ligase complex"/>
    <property type="evidence" value="ECO:0007669"/>
    <property type="project" value="TreeGrafter"/>
</dbReference>
<dbReference type="InterPro" id="IPR019775">
    <property type="entry name" value="WD40_repeat_CS"/>
</dbReference>
<evidence type="ECO:0000256" key="2">
    <source>
        <dbReference type="ARBA" id="ARBA00022737"/>
    </source>
</evidence>
<dbReference type="RefSeq" id="XP_003673989.1">
    <property type="nucleotide sequence ID" value="XM_003673941.1"/>
</dbReference>
<dbReference type="PROSITE" id="PS50082">
    <property type="entry name" value="WD_REPEATS_2"/>
    <property type="match status" value="2"/>
</dbReference>
<proteinExistence type="predicted"/>
<dbReference type="InterPro" id="IPR015943">
    <property type="entry name" value="WD40/YVTN_repeat-like_dom_sf"/>
</dbReference>
<dbReference type="OMA" id="WNSEGSE"/>
<evidence type="ECO:0000256" key="5">
    <source>
        <dbReference type="PROSITE-ProRule" id="PRU00221"/>
    </source>
</evidence>
<dbReference type="InParanoid" id="G0V810"/>
<sequence length="478" mass="55327">MNKLLYQYQTGKKPFELFFSEVERNEFENLFDDINFISHSSRLRKYHLNVTDKNKNDIRTNCLDFDSEGKFLLSGNNDGSILLFALDDKLKNGQLFNKKIQYCKRPHSDDRKQMEKLIPQKRNREDTIRQVHSFETNRNKFRMYRQSSSLSSEDEINNSKMDDLEAAQGESHHGGITTMKWYGEDNGMFFTGSNDKIIKIWDTNQFKSVQDLEFEYMINQIDNVENNFMNEIIAVASDDYYPRLIDLKNMNLGITIFGKKTVTSHLKENSELKSEILTCKINPQRGNVICSGDADGSIKLWDLRMTNRLLIELRRFSKASNGYGNGTRAHLQSCTDLCWSNTGDELCSVGTDGKCYIWRPFLSDKELISNPQTLGDMDLSRTKFKKRTSQRLIWFNDYIICNTDNSEVHIYETNTGKLWNKIEQNTHEESNLLVSPGKRHHIPGTSTQFKGMAMQKDLSNGRGLRVLLGSNGDILEYT</sequence>
<protein>
    <submittedName>
        <fullName evidence="6">Uncharacterized protein</fullName>
    </submittedName>
</protein>
<dbReference type="InterPro" id="IPR042238">
    <property type="entry name" value="Rad28/ERCC8/Ckn1/ATCSA-1"/>
</dbReference>
<dbReference type="InterPro" id="IPR020472">
    <property type="entry name" value="WD40_PAC1"/>
</dbReference>
<dbReference type="GO" id="GO:0043161">
    <property type="term" value="P:proteasome-mediated ubiquitin-dependent protein catabolic process"/>
    <property type="evidence" value="ECO:0007669"/>
    <property type="project" value="TreeGrafter"/>
</dbReference>
<organism evidence="6 7">
    <name type="scientific">Naumovozyma castellii</name>
    <name type="common">Yeast</name>
    <name type="synonym">Saccharomyces castellii</name>
    <dbReference type="NCBI Taxonomy" id="27288"/>
    <lineage>
        <taxon>Eukaryota</taxon>
        <taxon>Fungi</taxon>
        <taxon>Dikarya</taxon>
        <taxon>Ascomycota</taxon>
        <taxon>Saccharomycotina</taxon>
        <taxon>Saccharomycetes</taxon>
        <taxon>Saccharomycetales</taxon>
        <taxon>Saccharomycetaceae</taxon>
        <taxon>Naumovozyma</taxon>
    </lineage>
</organism>
<evidence type="ECO:0000256" key="1">
    <source>
        <dbReference type="ARBA" id="ARBA00022574"/>
    </source>
</evidence>
<dbReference type="eggNOG" id="KOG4155">
    <property type="taxonomic scope" value="Eukaryota"/>
</dbReference>
<evidence type="ECO:0000313" key="6">
    <source>
        <dbReference type="EMBL" id="CCC67608.1"/>
    </source>
</evidence>
<keyword evidence="2" id="KW-0677">Repeat</keyword>
<dbReference type="PROSITE" id="PS00678">
    <property type="entry name" value="WD_REPEATS_1"/>
    <property type="match status" value="1"/>
</dbReference>
<dbReference type="KEGG" id="ncs:NCAS_0A10500"/>
<feature type="repeat" description="WD" evidence="5">
    <location>
        <begin position="269"/>
        <end position="311"/>
    </location>
</feature>
<dbReference type="PANTHER" id="PTHR46202">
    <property type="entry name" value="DNA EXCISION REPAIR PROTEIN ERCC-8"/>
    <property type="match status" value="1"/>
</dbReference>
<keyword evidence="1 5" id="KW-0853">WD repeat</keyword>
<dbReference type="PROSITE" id="PS50294">
    <property type="entry name" value="WD_REPEATS_REGION"/>
    <property type="match status" value="1"/>
</dbReference>
<keyword evidence="7" id="KW-1185">Reference proteome</keyword>
<dbReference type="HOGENOM" id="CLU_042821_0_0_1"/>
<dbReference type="GeneID" id="96901087"/>
<dbReference type="Gene3D" id="2.130.10.10">
    <property type="entry name" value="YVTN repeat-like/Quinoprotein amine dehydrogenase"/>
    <property type="match status" value="1"/>
</dbReference>
<dbReference type="PANTHER" id="PTHR46202:SF1">
    <property type="entry name" value="DNA EXCISION REPAIR PROTEIN ERCC-8"/>
    <property type="match status" value="1"/>
</dbReference>
<keyword evidence="4" id="KW-0234">DNA repair</keyword>
<dbReference type="OrthoDB" id="361494at2759"/>
<dbReference type="SUPFAM" id="SSF50978">
    <property type="entry name" value="WD40 repeat-like"/>
    <property type="match status" value="1"/>
</dbReference>
<feature type="repeat" description="WD" evidence="5">
    <location>
        <begin position="169"/>
        <end position="211"/>
    </location>
</feature>
<accession>G0V810</accession>
<dbReference type="InterPro" id="IPR036322">
    <property type="entry name" value="WD40_repeat_dom_sf"/>
</dbReference>
<evidence type="ECO:0000313" key="7">
    <source>
        <dbReference type="Proteomes" id="UP000001640"/>
    </source>
</evidence>
<dbReference type="AlphaFoldDB" id="G0V810"/>
<name>G0V810_NAUCA</name>
<reference key="2">
    <citation type="submission" date="2011-08" db="EMBL/GenBank/DDBJ databases">
        <title>Genome sequence of Naumovozyma castellii.</title>
        <authorList>
            <person name="Gordon J.L."/>
            <person name="Armisen D."/>
            <person name="Proux-Wera E."/>
            <person name="OhEigeartaigh S.S."/>
            <person name="Byrne K.P."/>
            <person name="Wolfe K.H."/>
        </authorList>
    </citation>
    <scope>NUCLEOTIDE SEQUENCE</scope>
    <source>
        <strain>Type strain:CBS 4309</strain>
    </source>
</reference>
<dbReference type="EMBL" id="HE576752">
    <property type="protein sequence ID" value="CCC67608.1"/>
    <property type="molecule type" value="Genomic_DNA"/>
</dbReference>
<reference evidence="6 7" key="1">
    <citation type="journal article" date="2011" name="Proc. Natl. Acad. Sci. U.S.A.">
        <title>Evolutionary erosion of yeast sex chromosomes by mating-type switching accidents.</title>
        <authorList>
            <person name="Gordon J.L."/>
            <person name="Armisen D."/>
            <person name="Proux-Wera E."/>
            <person name="Oheigeartaigh S.S."/>
            <person name="Byrne K.P."/>
            <person name="Wolfe K.H."/>
        </authorList>
    </citation>
    <scope>NUCLEOTIDE SEQUENCE [LARGE SCALE GENOMIC DNA]</scope>
    <source>
        <strain evidence="7">ATCC 76901 / BCRC 22586 / CBS 4309 / NBRC 1992 / NRRL Y-12630</strain>
    </source>
</reference>
<dbReference type="PRINTS" id="PR00320">
    <property type="entry name" value="GPROTEINBRPT"/>
</dbReference>
<dbReference type="SMART" id="SM00320">
    <property type="entry name" value="WD40"/>
    <property type="match status" value="4"/>
</dbReference>
<dbReference type="GO" id="GO:0000209">
    <property type="term" value="P:protein polyubiquitination"/>
    <property type="evidence" value="ECO:0007669"/>
    <property type="project" value="TreeGrafter"/>
</dbReference>
<dbReference type="InterPro" id="IPR001680">
    <property type="entry name" value="WD40_rpt"/>
</dbReference>
<dbReference type="STRING" id="1064592.G0V810"/>
<dbReference type="FunCoup" id="G0V810">
    <property type="interactions" value="134"/>
</dbReference>
<dbReference type="GO" id="GO:0006283">
    <property type="term" value="P:transcription-coupled nucleotide-excision repair"/>
    <property type="evidence" value="ECO:0007669"/>
    <property type="project" value="InterPro"/>
</dbReference>
<gene>
    <name evidence="6" type="primary">NCAS0A10500</name>
    <name evidence="6" type="ordered locus">NCAS_0A10500</name>
</gene>
<dbReference type="GO" id="GO:0000109">
    <property type="term" value="C:nucleotide-excision repair complex"/>
    <property type="evidence" value="ECO:0007669"/>
    <property type="project" value="TreeGrafter"/>
</dbReference>
<dbReference type="Pfam" id="PF00400">
    <property type="entry name" value="WD40"/>
    <property type="match status" value="4"/>
</dbReference>
<evidence type="ECO:0000256" key="4">
    <source>
        <dbReference type="ARBA" id="ARBA00023204"/>
    </source>
</evidence>
<evidence type="ECO:0000256" key="3">
    <source>
        <dbReference type="ARBA" id="ARBA00022763"/>
    </source>
</evidence>
<dbReference type="Proteomes" id="UP000001640">
    <property type="component" value="Chromosome 1"/>
</dbReference>
<keyword evidence="3" id="KW-0227">DNA damage</keyword>